<dbReference type="EMBL" id="GL447678">
    <property type="protein sequence ID" value="EFN86174.1"/>
    <property type="molecule type" value="Genomic_DNA"/>
</dbReference>
<feature type="non-terminal residue" evidence="1">
    <location>
        <position position="56"/>
    </location>
</feature>
<evidence type="ECO:0000313" key="1">
    <source>
        <dbReference type="EMBL" id="EFN86174.1"/>
    </source>
</evidence>
<proteinExistence type="predicted"/>
<keyword evidence="2" id="KW-1185">Reference proteome</keyword>
<accession>E2BDL2</accession>
<feature type="non-terminal residue" evidence="1">
    <location>
        <position position="1"/>
    </location>
</feature>
<protein>
    <submittedName>
        <fullName evidence="1">Uncharacterized protein</fullName>
    </submittedName>
</protein>
<dbReference type="InParanoid" id="E2BDL2"/>
<evidence type="ECO:0000313" key="2">
    <source>
        <dbReference type="Proteomes" id="UP000008237"/>
    </source>
</evidence>
<name>E2BDL2_HARSA</name>
<gene>
    <name evidence="1" type="ORF">EAI_11261</name>
</gene>
<organism evidence="2">
    <name type="scientific">Harpegnathos saltator</name>
    <name type="common">Jerdon's jumping ant</name>
    <dbReference type="NCBI Taxonomy" id="610380"/>
    <lineage>
        <taxon>Eukaryota</taxon>
        <taxon>Metazoa</taxon>
        <taxon>Ecdysozoa</taxon>
        <taxon>Arthropoda</taxon>
        <taxon>Hexapoda</taxon>
        <taxon>Insecta</taxon>
        <taxon>Pterygota</taxon>
        <taxon>Neoptera</taxon>
        <taxon>Endopterygota</taxon>
        <taxon>Hymenoptera</taxon>
        <taxon>Apocrita</taxon>
        <taxon>Aculeata</taxon>
        <taxon>Formicoidea</taxon>
        <taxon>Formicidae</taxon>
        <taxon>Ponerinae</taxon>
        <taxon>Ponerini</taxon>
        <taxon>Harpegnathos</taxon>
    </lineage>
</organism>
<reference evidence="1 2" key="1">
    <citation type="journal article" date="2010" name="Science">
        <title>Genomic comparison of the ants Camponotus floridanus and Harpegnathos saltator.</title>
        <authorList>
            <person name="Bonasio R."/>
            <person name="Zhang G."/>
            <person name="Ye C."/>
            <person name="Mutti N.S."/>
            <person name="Fang X."/>
            <person name="Qin N."/>
            <person name="Donahue G."/>
            <person name="Yang P."/>
            <person name="Li Q."/>
            <person name="Li C."/>
            <person name="Zhang P."/>
            <person name="Huang Z."/>
            <person name="Berger S.L."/>
            <person name="Reinberg D."/>
            <person name="Wang J."/>
            <person name="Liebig J."/>
        </authorList>
    </citation>
    <scope>NUCLEOTIDE SEQUENCE [LARGE SCALE GENOMIC DNA]</scope>
    <source>
        <strain evidence="1 2">R22 G/1</strain>
    </source>
</reference>
<sequence>PQAPCSPHMAPCDFYLPVPPTEKNHFADSVSNHEDMKEKSLRELKPIPRLPRCMSD</sequence>
<dbReference type="Proteomes" id="UP000008237">
    <property type="component" value="Unassembled WGS sequence"/>
</dbReference>
<dbReference type="AlphaFoldDB" id="E2BDL2"/>